<organism evidence="1 2">
    <name type="scientific">Diversispora eburnea</name>
    <dbReference type="NCBI Taxonomy" id="1213867"/>
    <lineage>
        <taxon>Eukaryota</taxon>
        <taxon>Fungi</taxon>
        <taxon>Fungi incertae sedis</taxon>
        <taxon>Mucoromycota</taxon>
        <taxon>Glomeromycotina</taxon>
        <taxon>Glomeromycetes</taxon>
        <taxon>Diversisporales</taxon>
        <taxon>Diversisporaceae</taxon>
        <taxon>Diversispora</taxon>
    </lineage>
</organism>
<feature type="non-terminal residue" evidence="1">
    <location>
        <position position="70"/>
    </location>
</feature>
<evidence type="ECO:0000313" key="2">
    <source>
        <dbReference type="Proteomes" id="UP000789706"/>
    </source>
</evidence>
<dbReference type="OrthoDB" id="2328754at2759"/>
<evidence type="ECO:0000313" key="1">
    <source>
        <dbReference type="EMBL" id="CAG8658075.1"/>
    </source>
</evidence>
<reference evidence="1" key="1">
    <citation type="submission" date="2021-06" db="EMBL/GenBank/DDBJ databases">
        <authorList>
            <person name="Kallberg Y."/>
            <person name="Tangrot J."/>
            <person name="Rosling A."/>
        </authorList>
    </citation>
    <scope>NUCLEOTIDE SEQUENCE</scope>
    <source>
        <strain evidence="1">AZ414A</strain>
    </source>
</reference>
<dbReference type="Proteomes" id="UP000789706">
    <property type="component" value="Unassembled WGS sequence"/>
</dbReference>
<proteinExistence type="predicted"/>
<accession>A0A9N9H4L3</accession>
<protein>
    <submittedName>
        <fullName evidence="1">1882_t:CDS:1</fullName>
    </submittedName>
</protein>
<dbReference type="AlphaFoldDB" id="A0A9N9H4L3"/>
<name>A0A9N9H4L3_9GLOM</name>
<keyword evidence="2" id="KW-1185">Reference proteome</keyword>
<comment type="caution">
    <text evidence="1">The sequence shown here is derived from an EMBL/GenBank/DDBJ whole genome shotgun (WGS) entry which is preliminary data.</text>
</comment>
<dbReference type="EMBL" id="CAJVPK010007804">
    <property type="protein sequence ID" value="CAG8658075.1"/>
    <property type="molecule type" value="Genomic_DNA"/>
</dbReference>
<sequence length="70" mass="8314">MRSDAVKLSSADYKYIMQYKDVKFKPLEMLRDKYPMSNTRFYQIWKGREICINTWNLSLANSNSDISIPV</sequence>
<gene>
    <name evidence="1" type="ORF">DEBURN_LOCUS11671</name>
</gene>